<accession>A0A4V2JFW1</accession>
<evidence type="ECO:0000313" key="3">
    <source>
        <dbReference type="Proteomes" id="UP000292120"/>
    </source>
</evidence>
<dbReference type="Proteomes" id="UP000292120">
    <property type="component" value="Unassembled WGS sequence"/>
</dbReference>
<feature type="domain" description="DUF6701" evidence="1">
    <location>
        <begin position="345"/>
        <end position="853"/>
    </location>
</feature>
<dbReference type="Pfam" id="PF20419">
    <property type="entry name" value="DUF6701"/>
    <property type="match status" value="1"/>
</dbReference>
<evidence type="ECO:0000259" key="1">
    <source>
        <dbReference type="Pfam" id="PF20419"/>
    </source>
</evidence>
<proteinExistence type="predicted"/>
<evidence type="ECO:0000313" key="2">
    <source>
        <dbReference type="EMBL" id="TBO31458.1"/>
    </source>
</evidence>
<dbReference type="AlphaFoldDB" id="A0A4V2JFW1"/>
<protein>
    <recommendedName>
        <fullName evidence="1">DUF6701 domain-containing protein</fullName>
    </recommendedName>
</protein>
<dbReference type="OrthoDB" id="9790247at2"/>
<keyword evidence="3" id="KW-1185">Reference proteome</keyword>
<reference evidence="2 3" key="1">
    <citation type="submission" date="2019-02" db="EMBL/GenBank/DDBJ databases">
        <title>Aquabacterium sp. strain KMB7.</title>
        <authorList>
            <person name="Chen W.-M."/>
        </authorList>
    </citation>
    <scope>NUCLEOTIDE SEQUENCE [LARGE SCALE GENOMIC DNA]</scope>
    <source>
        <strain evidence="2 3">KMB7</strain>
    </source>
</reference>
<name>A0A4V2JFW1_9BURK</name>
<comment type="caution">
    <text evidence="2">The sequence shown here is derived from an EMBL/GenBank/DDBJ whole genome shotgun (WGS) entry which is preliminary data.</text>
</comment>
<dbReference type="RefSeq" id="WP_130967912.1">
    <property type="nucleotide sequence ID" value="NZ_SIXI01000003.1"/>
</dbReference>
<sequence length="867" mass="88283">MTFKHLLSRTGATAWHALILSLMLVAPAWAQLSFIGSSQAGFKPQTFTDANLKTINFSSTTLSNASGVGSSTSLGSSGGAFTATANTSLPTGFADNYAQVTSGTGSANGSKLVVSFTGGTRYVSFLWNLQTGDSDNTVKFNLSNGSSVTISNCSSNTSGCVGGYDNMGLFESIFSLIFGSSGSDVNQTARMIYVPPSGVSVNSVEFQATRFTSCALILFCSYSSRTFKLDELSYVDNSASVVALHHLELLSDTSSGGTCAASNFRVRACANAACTAPYTAGVTGTLNFNSGGGSNSFSIPSGQSVSGTIAKTFSLGLFSTTATYTVSTSSVTPAPSSAATCGFGTAPGGSCNFKVDKVTLLVSLPNQPAGDGSGTHTGAQPLKVNACVSTLLSVTLPLSVTATYSSANGTRPVINGTALTSGVASTLNLVTSTISGGKSVNASFNYNDVGPVQLDIAVLGTSLTNTLGLANLTARTRAIVYPGGLQVASSQNVFKAGETIPVKVQALTQSGQVAGSFGSESGLSLPTLATAILPAGSSVQPDALPALTWNSSTRELASSTSWDDVGTLDFTASLADYLGAASNLVSQAKRLRVIPAQFGVSGVKACGAFTYLGQPFPVQVTAQNTNGDTTANYTGAYATHDVQVSYNGSALTIPRSDFSSSATSTASSARAFTVPLPAAGTLQSPFDSVSVAVQGLDTAGVGAVIASTTQTLSGLNLRQGRIRLSNAYGSEKSTLSMPVQLQYWTGKSWAPAADDTCTTTSLLPMNGFLTSNNRSHKGGVQVLTTGGNALTLASGNGALKLTAPGAKNTGTVDVTLSLGTLATPMTWLRTVCTAANGTKSYCDPKATASFGVYSPESTKTMSIQDVD</sequence>
<gene>
    <name evidence="2" type="ORF">EYS42_09515</name>
</gene>
<dbReference type="EMBL" id="SIXI01000003">
    <property type="protein sequence ID" value="TBO31458.1"/>
    <property type="molecule type" value="Genomic_DNA"/>
</dbReference>
<dbReference type="InterPro" id="IPR046524">
    <property type="entry name" value="DUF6701"/>
</dbReference>
<organism evidence="2 3">
    <name type="scientific">Aquabacterium lacunae</name>
    <dbReference type="NCBI Taxonomy" id="2528630"/>
    <lineage>
        <taxon>Bacteria</taxon>
        <taxon>Pseudomonadati</taxon>
        <taxon>Pseudomonadota</taxon>
        <taxon>Betaproteobacteria</taxon>
        <taxon>Burkholderiales</taxon>
        <taxon>Aquabacterium</taxon>
    </lineage>
</organism>